<evidence type="ECO:0000313" key="2">
    <source>
        <dbReference type="EMBL" id="RRD91734.1"/>
    </source>
</evidence>
<evidence type="ECO:0000313" key="3">
    <source>
        <dbReference type="Proteomes" id="UP000269923"/>
    </source>
</evidence>
<dbReference type="EMBL" id="RQYC01000001">
    <property type="protein sequence ID" value="RRD91734.1"/>
    <property type="molecule type" value="Genomic_DNA"/>
</dbReference>
<dbReference type="RefSeq" id="WP_124793907.1">
    <property type="nucleotide sequence ID" value="NZ_RQYC01000001.1"/>
</dbReference>
<dbReference type="OrthoDB" id="4827574at2"/>
<dbReference type="Proteomes" id="UP000269923">
    <property type="component" value="Unassembled WGS sequence"/>
</dbReference>
<accession>A0A3P2A8M5</accession>
<sequence>MAIDRMDWHYGSDGFPDDVPEENAGVHIGFFLTWAFEQGLAGDIHTEEEPEAIAQLLRREITGVEFLIKYCDEKLWGEDFNETGEAFAVDYYQEDNGNFARQYAHYLQDFNDTFSEYADYRVPDTWEHYDRIKALLNQRFSQWQQWKQAV</sequence>
<comment type="caution">
    <text evidence="2">The sequence shown here is derived from an EMBL/GenBank/DDBJ whole genome shotgun (WGS) entry which is preliminary data.</text>
</comment>
<dbReference type="STRING" id="1121352.GCA_000620925_00369"/>
<dbReference type="InterPro" id="IPR057154">
    <property type="entry name" value="DUF7832"/>
</dbReference>
<proteinExistence type="predicted"/>
<feature type="domain" description="DUF7832" evidence="1">
    <location>
        <begin position="3"/>
        <end position="109"/>
    </location>
</feature>
<name>A0A3P2A8M5_9NEIS</name>
<gene>
    <name evidence="2" type="ORF">EII21_01550</name>
</gene>
<evidence type="ECO:0000259" key="1">
    <source>
        <dbReference type="Pfam" id="PF25191"/>
    </source>
</evidence>
<reference evidence="2 3" key="1">
    <citation type="submission" date="2018-11" db="EMBL/GenBank/DDBJ databases">
        <title>Genomes From Bacteria Associated with the Canine Oral Cavity: a Test Case for Automated Genome-Based Taxonomic Assignment.</title>
        <authorList>
            <person name="Coil D.A."/>
            <person name="Jospin G."/>
            <person name="Darling A.E."/>
            <person name="Wallis C."/>
            <person name="Davis I.J."/>
            <person name="Harris S."/>
            <person name="Eisen J.A."/>
            <person name="Holcombe L.J."/>
            <person name="O'Flynn C."/>
        </authorList>
    </citation>
    <scope>NUCLEOTIDE SEQUENCE [LARGE SCALE GENOMIC DNA]</scope>
    <source>
        <strain evidence="2 3">COT-280</strain>
    </source>
</reference>
<protein>
    <recommendedName>
        <fullName evidence="1">DUF7832 domain-containing protein</fullName>
    </recommendedName>
</protein>
<keyword evidence="3" id="KW-1185">Reference proteome</keyword>
<organism evidence="2 3">
    <name type="scientific">Conchiformibius steedae</name>
    <dbReference type="NCBI Taxonomy" id="153493"/>
    <lineage>
        <taxon>Bacteria</taxon>
        <taxon>Pseudomonadati</taxon>
        <taxon>Pseudomonadota</taxon>
        <taxon>Betaproteobacteria</taxon>
        <taxon>Neisseriales</taxon>
        <taxon>Neisseriaceae</taxon>
        <taxon>Conchiformibius</taxon>
    </lineage>
</organism>
<dbReference type="Pfam" id="PF25191">
    <property type="entry name" value="DUF7832"/>
    <property type="match status" value="1"/>
</dbReference>
<dbReference type="AlphaFoldDB" id="A0A3P2A8M5"/>